<dbReference type="GO" id="GO:0036297">
    <property type="term" value="P:interstrand cross-link repair"/>
    <property type="evidence" value="ECO:0007669"/>
    <property type="project" value="TreeGrafter"/>
</dbReference>
<gene>
    <name evidence="5" type="ORF">DI536_15495</name>
</gene>
<dbReference type="CDD" id="cd18797">
    <property type="entry name" value="SF2_C_Hrq"/>
    <property type="match status" value="1"/>
</dbReference>
<protein>
    <submittedName>
        <fullName evidence="5">DEAD/DEAH box helicase</fullName>
    </submittedName>
</protein>
<dbReference type="PROSITE" id="PS51192">
    <property type="entry name" value="HELICASE_ATP_BIND_1"/>
    <property type="match status" value="1"/>
</dbReference>
<evidence type="ECO:0000313" key="5">
    <source>
        <dbReference type="EMBL" id="PZR12306.1"/>
    </source>
</evidence>
<evidence type="ECO:0000256" key="1">
    <source>
        <dbReference type="ARBA" id="ARBA00022741"/>
    </source>
</evidence>
<feature type="domain" description="Helicase C-terminal" evidence="4">
    <location>
        <begin position="296"/>
        <end position="455"/>
    </location>
</feature>
<keyword evidence="2" id="KW-0067">ATP-binding</keyword>
<dbReference type="InterPro" id="IPR011545">
    <property type="entry name" value="DEAD/DEAH_box_helicase_dom"/>
</dbReference>
<dbReference type="SMART" id="SM00487">
    <property type="entry name" value="DEXDc"/>
    <property type="match status" value="1"/>
</dbReference>
<dbReference type="CDD" id="cd17923">
    <property type="entry name" value="DEXHc_Hrq1-like"/>
    <property type="match status" value="1"/>
</dbReference>
<dbReference type="Pfam" id="PF00270">
    <property type="entry name" value="DEAD"/>
    <property type="match status" value="1"/>
</dbReference>
<dbReference type="PROSITE" id="PS51194">
    <property type="entry name" value="HELICASE_CTER"/>
    <property type="match status" value="1"/>
</dbReference>
<dbReference type="PANTHER" id="PTHR47957">
    <property type="entry name" value="ATP-DEPENDENT HELICASE HRQ1"/>
    <property type="match status" value="1"/>
</dbReference>
<name>A0A2W5TI16_9BACT</name>
<evidence type="ECO:0000259" key="3">
    <source>
        <dbReference type="PROSITE" id="PS51192"/>
    </source>
</evidence>
<dbReference type="GO" id="GO:0043138">
    <property type="term" value="F:3'-5' DNA helicase activity"/>
    <property type="evidence" value="ECO:0007669"/>
    <property type="project" value="TreeGrafter"/>
</dbReference>
<dbReference type="Pfam" id="PF22982">
    <property type="entry name" value="WHD_HRQ1"/>
    <property type="match status" value="1"/>
</dbReference>
<dbReference type="PANTHER" id="PTHR47957:SF3">
    <property type="entry name" value="ATP-DEPENDENT HELICASE HRQ1"/>
    <property type="match status" value="1"/>
</dbReference>
<comment type="caution">
    <text evidence="5">The sequence shown here is derived from an EMBL/GenBank/DDBJ whole genome shotgun (WGS) entry which is preliminary data.</text>
</comment>
<dbReference type="AlphaFoldDB" id="A0A2W5TI16"/>
<organism evidence="5 6">
    <name type="scientific">Archangium gephyra</name>
    <dbReference type="NCBI Taxonomy" id="48"/>
    <lineage>
        <taxon>Bacteria</taxon>
        <taxon>Pseudomonadati</taxon>
        <taxon>Myxococcota</taxon>
        <taxon>Myxococcia</taxon>
        <taxon>Myxococcales</taxon>
        <taxon>Cystobacterineae</taxon>
        <taxon>Archangiaceae</taxon>
        <taxon>Archangium</taxon>
    </lineage>
</organism>
<dbReference type="GO" id="GO:0003676">
    <property type="term" value="F:nucleic acid binding"/>
    <property type="evidence" value="ECO:0007669"/>
    <property type="project" value="InterPro"/>
</dbReference>
<dbReference type="Pfam" id="PF09369">
    <property type="entry name" value="MZB"/>
    <property type="match status" value="1"/>
</dbReference>
<dbReference type="GO" id="GO:0006289">
    <property type="term" value="P:nucleotide-excision repair"/>
    <property type="evidence" value="ECO:0007669"/>
    <property type="project" value="TreeGrafter"/>
</dbReference>
<dbReference type="SMART" id="SM00490">
    <property type="entry name" value="HELICc"/>
    <property type="match status" value="1"/>
</dbReference>
<keyword evidence="5" id="KW-0378">Hydrolase</keyword>
<proteinExistence type="predicted"/>
<dbReference type="InterPro" id="IPR055227">
    <property type="entry name" value="HRQ1_WHD"/>
</dbReference>
<evidence type="ECO:0000313" key="6">
    <source>
        <dbReference type="Proteomes" id="UP000249061"/>
    </source>
</evidence>
<keyword evidence="1" id="KW-0547">Nucleotide-binding</keyword>
<accession>A0A2W5TI16</accession>
<dbReference type="Gene3D" id="3.40.50.300">
    <property type="entry name" value="P-loop containing nucleotide triphosphate hydrolases"/>
    <property type="match status" value="2"/>
</dbReference>
<reference evidence="5 6" key="1">
    <citation type="submission" date="2017-08" db="EMBL/GenBank/DDBJ databases">
        <title>Infants hospitalized years apart are colonized by the same room-sourced microbial strains.</title>
        <authorList>
            <person name="Brooks B."/>
            <person name="Olm M.R."/>
            <person name="Firek B.A."/>
            <person name="Baker R."/>
            <person name="Thomas B.C."/>
            <person name="Morowitz M.J."/>
            <person name="Banfield J.F."/>
        </authorList>
    </citation>
    <scope>NUCLEOTIDE SEQUENCE [LARGE SCALE GENOMIC DNA]</scope>
    <source>
        <strain evidence="5">S2_003_000_R2_14</strain>
    </source>
</reference>
<dbReference type="Proteomes" id="UP000249061">
    <property type="component" value="Unassembled WGS sequence"/>
</dbReference>
<keyword evidence="5" id="KW-0347">Helicase</keyword>
<dbReference type="EMBL" id="QFQP01000012">
    <property type="protein sequence ID" value="PZR12306.1"/>
    <property type="molecule type" value="Genomic_DNA"/>
</dbReference>
<dbReference type="InterPro" id="IPR027417">
    <property type="entry name" value="P-loop_NTPase"/>
</dbReference>
<dbReference type="SUPFAM" id="SSF52540">
    <property type="entry name" value="P-loop containing nucleoside triphosphate hydrolases"/>
    <property type="match status" value="1"/>
</dbReference>
<evidence type="ECO:0000256" key="2">
    <source>
        <dbReference type="ARBA" id="ARBA00022840"/>
    </source>
</evidence>
<dbReference type="GO" id="GO:0005524">
    <property type="term" value="F:ATP binding"/>
    <property type="evidence" value="ECO:0007669"/>
    <property type="project" value="UniProtKB-KW"/>
</dbReference>
<dbReference type="InterPro" id="IPR001650">
    <property type="entry name" value="Helicase_C-like"/>
</dbReference>
<dbReference type="InterPro" id="IPR014001">
    <property type="entry name" value="Helicase_ATP-bd"/>
</dbReference>
<sequence length="788" mass="86721">MHTSFNKPRSTPWEHTNGVDQILEQWRGDRRTWSNVVLDELLEGTTAKTAPIPEHMNDKLRAALNARGMSSLYTHQAKAFELATSGRDFVVATPTASGKSLCYVLPVLQSIAADKDARALFLFPTKALSRDQEESLRGLMKEAGIDQGAITFDGDTPGDARRLAREKSSIILSNPDMIHAGVLPHHANWARFFAGLKYVVIDELHAYRGVFGSHLANVLRRLDRVARFHGGKPQYLMASATIGNPQEHATKMLGREVDFIGESGAPRGDRRVVLYNPPVLNPELGVRESYVKASARLTADLVKAGVPTLLFGQSRNNVEVMLTYVRDAMQKSRMNPELVQAYRAGYLPQQRRDIEARLRSGDVKCVVATSALELGIDVGSLDAVVCAGWPGSVAALWQRFGRAGRRQGTSLSLLVTSSLPVDQYVASTAKNLLAAPIEQARIDPDNVEVLVQHLKCAAFELPFEGDEGFRDVAPAQVKEVLEYLGSHQVLHATTTPAGRSTYHWSTDAYPANDVSLRSVGWDNVVVVDLSTDKTIAEMDWRSTHTMLHEQAIYQHDGRQFQVEKLDLENHKAFVRPVEPDYFTDAMTYTKVTVLSRASDETKPAFEVGAGEVSVVERVVGYKKIKFFTHENVGYGDVRLPEMQMHTTAFWLTVPENVMLRLVADGVGKRPDLLDALNGVLAAMHTVGSVGLMIDPRDLGHVVGSRDGSGSQEAIYEPTLFLYDHVPGGVGLASRLFDEREQLLRDTRELLERCECQQGCPACVGPVLTPGRKSLAIALLDALGVSRAS</sequence>
<feature type="domain" description="Helicase ATP-binding" evidence="3">
    <location>
        <begin position="80"/>
        <end position="260"/>
    </location>
</feature>
<evidence type="ECO:0000259" key="4">
    <source>
        <dbReference type="PROSITE" id="PS51194"/>
    </source>
</evidence>
<dbReference type="InterPro" id="IPR018973">
    <property type="entry name" value="MZB"/>
</dbReference>
<dbReference type="Pfam" id="PF00271">
    <property type="entry name" value="Helicase_C"/>
    <property type="match status" value="1"/>
</dbReference>